<dbReference type="InterPro" id="IPR022803">
    <property type="entry name" value="Ribosomal_uL5_dom_sf"/>
</dbReference>
<protein>
    <recommendedName>
        <fullName evidence="4">50S ribosomal protein L5</fullName>
    </recommendedName>
</protein>
<name>A0A9D2CHF7_9ACTN</name>
<sequence>FSMGVTEQLIFPEIDFDKVDHTRGMDITIVTTAQTDEEGKALLSAFHFPFKAE</sequence>
<dbReference type="AlphaFoldDB" id="A0A9D2CHF7"/>
<dbReference type="EMBL" id="DXCP01000007">
    <property type="protein sequence ID" value="HIY79112.1"/>
    <property type="molecule type" value="Genomic_DNA"/>
</dbReference>
<dbReference type="Gene3D" id="3.30.1440.10">
    <property type="match status" value="1"/>
</dbReference>
<keyword evidence="3" id="KW-0687">Ribonucleoprotein</keyword>
<comment type="similarity">
    <text evidence="1">Belongs to the universal ribosomal protein uL5 family.</text>
</comment>
<dbReference type="Pfam" id="PF00673">
    <property type="entry name" value="Ribosomal_L5_C"/>
    <property type="match status" value="1"/>
</dbReference>
<keyword evidence="2 6" id="KW-0689">Ribosomal protein</keyword>
<dbReference type="GO" id="GO:0003735">
    <property type="term" value="F:structural constituent of ribosome"/>
    <property type="evidence" value="ECO:0007669"/>
    <property type="project" value="InterPro"/>
</dbReference>
<proteinExistence type="inferred from homology"/>
<evidence type="ECO:0000256" key="2">
    <source>
        <dbReference type="ARBA" id="ARBA00022980"/>
    </source>
</evidence>
<organism evidence="6 7">
    <name type="scientific">Candidatus Olsenella excrementavium</name>
    <dbReference type="NCBI Taxonomy" id="2838709"/>
    <lineage>
        <taxon>Bacteria</taxon>
        <taxon>Bacillati</taxon>
        <taxon>Actinomycetota</taxon>
        <taxon>Coriobacteriia</taxon>
        <taxon>Coriobacteriales</taxon>
        <taxon>Atopobiaceae</taxon>
        <taxon>Olsenella</taxon>
    </lineage>
</organism>
<comment type="caution">
    <text evidence="6">The sequence shown here is derived from an EMBL/GenBank/DDBJ whole genome shotgun (WGS) entry which is preliminary data.</text>
</comment>
<dbReference type="InterPro" id="IPR031309">
    <property type="entry name" value="Ribosomal_uL5_C"/>
</dbReference>
<feature type="non-terminal residue" evidence="6">
    <location>
        <position position="1"/>
    </location>
</feature>
<dbReference type="Proteomes" id="UP000824133">
    <property type="component" value="Unassembled WGS sequence"/>
</dbReference>
<reference evidence="6" key="2">
    <citation type="submission" date="2021-04" db="EMBL/GenBank/DDBJ databases">
        <authorList>
            <person name="Gilroy R."/>
        </authorList>
    </citation>
    <scope>NUCLEOTIDE SEQUENCE</scope>
    <source>
        <strain evidence="6">ChiHjej10B9-743</strain>
    </source>
</reference>
<dbReference type="GO" id="GO:1990904">
    <property type="term" value="C:ribonucleoprotein complex"/>
    <property type="evidence" value="ECO:0007669"/>
    <property type="project" value="UniProtKB-KW"/>
</dbReference>
<dbReference type="GO" id="GO:0005840">
    <property type="term" value="C:ribosome"/>
    <property type="evidence" value="ECO:0007669"/>
    <property type="project" value="UniProtKB-KW"/>
</dbReference>
<dbReference type="PANTHER" id="PTHR11994">
    <property type="entry name" value="60S RIBOSOMAL PROTEIN L11-RELATED"/>
    <property type="match status" value="1"/>
</dbReference>
<evidence type="ECO:0000256" key="4">
    <source>
        <dbReference type="ARBA" id="ARBA00035461"/>
    </source>
</evidence>
<accession>A0A9D2CHF7</accession>
<evidence type="ECO:0000256" key="3">
    <source>
        <dbReference type="ARBA" id="ARBA00023274"/>
    </source>
</evidence>
<dbReference type="InterPro" id="IPR002132">
    <property type="entry name" value="Ribosomal_uL5"/>
</dbReference>
<gene>
    <name evidence="6" type="ORF">IAA42_01570</name>
</gene>
<feature type="domain" description="Large ribosomal subunit protein uL5 C-terminal" evidence="5">
    <location>
        <begin position="1"/>
        <end position="50"/>
    </location>
</feature>
<reference evidence="6" key="1">
    <citation type="journal article" date="2021" name="PeerJ">
        <title>Extensive microbial diversity within the chicken gut microbiome revealed by metagenomics and culture.</title>
        <authorList>
            <person name="Gilroy R."/>
            <person name="Ravi A."/>
            <person name="Getino M."/>
            <person name="Pursley I."/>
            <person name="Horton D.L."/>
            <person name="Alikhan N.F."/>
            <person name="Baker D."/>
            <person name="Gharbi K."/>
            <person name="Hall N."/>
            <person name="Watson M."/>
            <person name="Adriaenssens E.M."/>
            <person name="Foster-Nyarko E."/>
            <person name="Jarju S."/>
            <person name="Secka A."/>
            <person name="Antonio M."/>
            <person name="Oren A."/>
            <person name="Chaudhuri R.R."/>
            <person name="La Ragione R."/>
            <person name="Hildebrand F."/>
            <person name="Pallen M.J."/>
        </authorList>
    </citation>
    <scope>NUCLEOTIDE SEQUENCE</scope>
    <source>
        <strain evidence="6">ChiHjej10B9-743</strain>
    </source>
</reference>
<evidence type="ECO:0000256" key="1">
    <source>
        <dbReference type="ARBA" id="ARBA00008553"/>
    </source>
</evidence>
<dbReference type="GO" id="GO:0006412">
    <property type="term" value="P:translation"/>
    <property type="evidence" value="ECO:0007669"/>
    <property type="project" value="InterPro"/>
</dbReference>
<dbReference type="SUPFAM" id="SSF55282">
    <property type="entry name" value="RL5-like"/>
    <property type="match status" value="1"/>
</dbReference>
<evidence type="ECO:0000313" key="6">
    <source>
        <dbReference type="EMBL" id="HIY79112.1"/>
    </source>
</evidence>
<evidence type="ECO:0000259" key="5">
    <source>
        <dbReference type="Pfam" id="PF00673"/>
    </source>
</evidence>
<evidence type="ECO:0000313" key="7">
    <source>
        <dbReference type="Proteomes" id="UP000824133"/>
    </source>
</evidence>